<sequence length="71" mass="7668">MSDCVAALLSQEIIKAAAMQRLEPVPGGWMETLRALLFDKKLFTENQTEACGLSISGGCHCCPIGKQTNKI</sequence>
<keyword evidence="2" id="KW-1185">Reference proteome</keyword>
<comment type="caution">
    <text evidence="1">The sequence shown here is derived from an EMBL/GenBank/DDBJ whole genome shotgun (WGS) entry which is preliminary data.</text>
</comment>
<dbReference type="AlphaFoldDB" id="A0AAN8DX48"/>
<name>A0AAN8DX48_CHAGU</name>
<organism evidence="1 2">
    <name type="scientific">Champsocephalus gunnari</name>
    <name type="common">Mackerel icefish</name>
    <dbReference type="NCBI Taxonomy" id="52237"/>
    <lineage>
        <taxon>Eukaryota</taxon>
        <taxon>Metazoa</taxon>
        <taxon>Chordata</taxon>
        <taxon>Craniata</taxon>
        <taxon>Vertebrata</taxon>
        <taxon>Euteleostomi</taxon>
        <taxon>Actinopterygii</taxon>
        <taxon>Neopterygii</taxon>
        <taxon>Teleostei</taxon>
        <taxon>Neoteleostei</taxon>
        <taxon>Acanthomorphata</taxon>
        <taxon>Eupercaria</taxon>
        <taxon>Perciformes</taxon>
        <taxon>Notothenioidei</taxon>
        <taxon>Channichthyidae</taxon>
        <taxon>Champsocephalus</taxon>
    </lineage>
</organism>
<protein>
    <submittedName>
        <fullName evidence="1">Uncharacterized protein</fullName>
    </submittedName>
</protein>
<proteinExistence type="predicted"/>
<evidence type="ECO:0000313" key="1">
    <source>
        <dbReference type="EMBL" id="KAK5930332.1"/>
    </source>
</evidence>
<reference evidence="1 2" key="1">
    <citation type="journal article" date="2023" name="Mol. Biol. Evol.">
        <title>Genomics of Secondarily Temperate Adaptation in the Only Non-Antarctic Icefish.</title>
        <authorList>
            <person name="Rivera-Colon A.G."/>
            <person name="Rayamajhi N."/>
            <person name="Minhas B.F."/>
            <person name="Madrigal G."/>
            <person name="Bilyk K.T."/>
            <person name="Yoon V."/>
            <person name="Hune M."/>
            <person name="Gregory S."/>
            <person name="Cheng C.H.C."/>
            <person name="Catchen J.M."/>
        </authorList>
    </citation>
    <scope>NUCLEOTIDE SEQUENCE [LARGE SCALE GENOMIC DNA]</scope>
    <source>
        <tissue evidence="1">White muscle</tissue>
    </source>
</reference>
<dbReference type="EMBL" id="JAURVH010001516">
    <property type="protein sequence ID" value="KAK5930332.1"/>
    <property type="molecule type" value="Genomic_DNA"/>
</dbReference>
<evidence type="ECO:0000313" key="2">
    <source>
        <dbReference type="Proteomes" id="UP001331515"/>
    </source>
</evidence>
<accession>A0AAN8DX48</accession>
<gene>
    <name evidence="1" type="ORF">CgunFtcFv8_026573</name>
</gene>
<dbReference type="Proteomes" id="UP001331515">
    <property type="component" value="Unassembled WGS sequence"/>
</dbReference>